<keyword evidence="3" id="KW-0408">Iron</keyword>
<accession>A0ABQ8HDV7</accession>
<keyword evidence="1" id="KW-0479">Metal-binding</keyword>
<dbReference type="SUPFAM" id="SSF51197">
    <property type="entry name" value="Clavaminate synthase-like"/>
    <property type="match status" value="1"/>
</dbReference>
<evidence type="ECO:0000256" key="1">
    <source>
        <dbReference type="ARBA" id="ARBA00022723"/>
    </source>
</evidence>
<evidence type="ECO:0000259" key="5">
    <source>
        <dbReference type="Pfam" id="PF14226"/>
    </source>
</evidence>
<gene>
    <name evidence="6" type="ORF">JRO89_XS12G0262000</name>
</gene>
<sequence length="378" mass="41545">MVDTRSVDTDAEAGSGSVQNGELKAFDDTKIGVKGLVDAGVAKIPQMFIHDHDNQQLKLSKSGSGDDHDNDHDHDHQSKFSIPIIDLEENSRTKIIKQLQDACEKWGFFQVVNHGIPISILYEMVDGIRRFHEQDTEAKKTFYAPDYKSHQKVSYNTNFDVHKVKAANWRDTLSCALAPNTPNMQYMLHEILKRNIGGKNTKVGRPQLVSIDNIVKEVGESSKPASIGSVKARGTGVAPEKSKNSKIAEENNRLKRPATICGVKARGTGVAPENSRNNKVSEKNNSLNRAAVGKGSRFTVLADSMEEESVPYMDHKSKGKSHMVMTGDDDVTLAKGSSIFRDISNMGPPLCKEVAGIKSRSLKSLQKAPKTKKASYAK</sequence>
<feature type="region of interest" description="Disordered" evidence="4">
    <location>
        <begin position="226"/>
        <end position="245"/>
    </location>
</feature>
<keyword evidence="2" id="KW-0560">Oxidoreductase</keyword>
<dbReference type="PANTHER" id="PTHR10209:SF884">
    <property type="entry name" value="1-AMINOCYCLOPROPANE-1-CARBOXYLATE OXIDASE HOMOLOG 1-LIKE"/>
    <property type="match status" value="1"/>
</dbReference>
<dbReference type="Gene3D" id="2.60.120.330">
    <property type="entry name" value="B-lactam Antibiotic, Isopenicillin N Synthase, Chain"/>
    <property type="match status" value="1"/>
</dbReference>
<evidence type="ECO:0000313" key="7">
    <source>
        <dbReference type="Proteomes" id="UP000827721"/>
    </source>
</evidence>
<evidence type="ECO:0000256" key="3">
    <source>
        <dbReference type="ARBA" id="ARBA00023004"/>
    </source>
</evidence>
<comment type="caution">
    <text evidence="6">The sequence shown here is derived from an EMBL/GenBank/DDBJ whole genome shotgun (WGS) entry which is preliminary data.</text>
</comment>
<feature type="region of interest" description="Disordered" evidence="4">
    <location>
        <begin position="57"/>
        <end position="79"/>
    </location>
</feature>
<name>A0ABQ8HDV7_9ROSI</name>
<keyword evidence="7" id="KW-1185">Reference proteome</keyword>
<reference evidence="6 7" key="1">
    <citation type="submission" date="2021-02" db="EMBL/GenBank/DDBJ databases">
        <title>Plant Genome Project.</title>
        <authorList>
            <person name="Zhang R.-G."/>
        </authorList>
    </citation>
    <scope>NUCLEOTIDE SEQUENCE [LARGE SCALE GENOMIC DNA]</scope>
    <source>
        <tissue evidence="6">Leaves</tissue>
    </source>
</reference>
<evidence type="ECO:0000313" key="6">
    <source>
        <dbReference type="EMBL" id="KAH7554686.1"/>
    </source>
</evidence>
<feature type="compositionally biased region" description="Basic and acidic residues" evidence="4">
    <location>
        <begin position="64"/>
        <end position="78"/>
    </location>
</feature>
<dbReference type="PANTHER" id="PTHR10209">
    <property type="entry name" value="OXIDOREDUCTASE, 2OG-FE II OXYGENASE FAMILY PROTEIN"/>
    <property type="match status" value="1"/>
</dbReference>
<protein>
    <recommendedName>
        <fullName evidence="5">Non-haem dioxygenase N-terminal domain-containing protein</fullName>
    </recommendedName>
</protein>
<dbReference type="InterPro" id="IPR026992">
    <property type="entry name" value="DIOX_N"/>
</dbReference>
<evidence type="ECO:0000256" key="2">
    <source>
        <dbReference type="ARBA" id="ARBA00023002"/>
    </source>
</evidence>
<dbReference type="EMBL" id="JAFEMO010000012">
    <property type="protein sequence ID" value="KAH7554686.1"/>
    <property type="molecule type" value="Genomic_DNA"/>
</dbReference>
<proteinExistence type="predicted"/>
<feature type="domain" description="Non-haem dioxygenase N-terminal" evidence="5">
    <location>
        <begin position="82"/>
        <end position="179"/>
    </location>
</feature>
<dbReference type="Proteomes" id="UP000827721">
    <property type="component" value="Unassembled WGS sequence"/>
</dbReference>
<dbReference type="InterPro" id="IPR027443">
    <property type="entry name" value="IPNS-like_sf"/>
</dbReference>
<evidence type="ECO:0000256" key="4">
    <source>
        <dbReference type="SAM" id="MobiDB-lite"/>
    </source>
</evidence>
<organism evidence="6 7">
    <name type="scientific">Xanthoceras sorbifolium</name>
    <dbReference type="NCBI Taxonomy" id="99658"/>
    <lineage>
        <taxon>Eukaryota</taxon>
        <taxon>Viridiplantae</taxon>
        <taxon>Streptophyta</taxon>
        <taxon>Embryophyta</taxon>
        <taxon>Tracheophyta</taxon>
        <taxon>Spermatophyta</taxon>
        <taxon>Magnoliopsida</taxon>
        <taxon>eudicotyledons</taxon>
        <taxon>Gunneridae</taxon>
        <taxon>Pentapetalae</taxon>
        <taxon>rosids</taxon>
        <taxon>malvids</taxon>
        <taxon>Sapindales</taxon>
        <taxon>Sapindaceae</taxon>
        <taxon>Xanthoceroideae</taxon>
        <taxon>Xanthoceras</taxon>
    </lineage>
</organism>
<dbReference type="Pfam" id="PF14226">
    <property type="entry name" value="DIOX_N"/>
    <property type="match status" value="1"/>
</dbReference>